<organism evidence="4 5">
    <name type="scientific">Neobittarella massiliensis</name>
    <name type="common">ex Bilen et al. 2018</name>
    <dbReference type="NCBI Taxonomy" id="2041842"/>
    <lineage>
        <taxon>Bacteria</taxon>
        <taxon>Bacillati</taxon>
        <taxon>Bacillota</taxon>
        <taxon>Clostridia</taxon>
        <taxon>Eubacteriales</taxon>
        <taxon>Oscillospiraceae</taxon>
        <taxon>Neobittarella (ex Bilen et al. 2018)</taxon>
    </lineage>
</organism>
<sequence>MSIVSTVSTASYILGIGAANVDVSGRPHSSPVLRDSNMGQVHTAVGGVTHNILANLALLGAGVQQLSAVGDDLYGRAVLADLRARGIDSQQVAVLPACHTATHLVVLDEQGDMLVAVSDLSIYRQLGPELLTAAQRDIERADWLVCDGSLPEALMAVISRQIAPQKPVLWDPVSTQNARRLRPYLNGLHTVTPNVYELAALTGLPVGDRRQLQLAAQRLLDAGVQAVVVTLGARGCYYCDRAGNSLFRHLPPAKQVRSAVGAGDAFAAGLLWGYCQKSAPTQCLDMALAAGLLATQHPDTVNPHMSLTALQALLRAPAVTSCNR</sequence>
<comment type="caution">
    <text evidence="4">The sequence shown here is derived from an EMBL/GenBank/DDBJ whole genome shotgun (WGS) entry which is preliminary data.</text>
</comment>
<evidence type="ECO:0000256" key="1">
    <source>
        <dbReference type="ARBA" id="ARBA00022679"/>
    </source>
</evidence>
<keyword evidence="1" id="KW-0808">Transferase</keyword>
<dbReference type="PANTHER" id="PTHR10584:SF166">
    <property type="entry name" value="RIBOKINASE"/>
    <property type="match status" value="1"/>
</dbReference>
<feature type="domain" description="Carbohydrate kinase PfkB" evidence="3">
    <location>
        <begin position="13"/>
        <end position="303"/>
    </location>
</feature>
<dbReference type="Pfam" id="PF00294">
    <property type="entry name" value="PfkB"/>
    <property type="match status" value="1"/>
</dbReference>
<dbReference type="CDD" id="cd01941">
    <property type="entry name" value="YeiC_kinase_like"/>
    <property type="match status" value="1"/>
</dbReference>
<keyword evidence="2 4" id="KW-0418">Kinase</keyword>
<evidence type="ECO:0000259" key="3">
    <source>
        <dbReference type="Pfam" id="PF00294"/>
    </source>
</evidence>
<dbReference type="AlphaFoldDB" id="A0A8J6IK60"/>
<evidence type="ECO:0000313" key="4">
    <source>
        <dbReference type="EMBL" id="MBC3514914.1"/>
    </source>
</evidence>
<dbReference type="InterPro" id="IPR029056">
    <property type="entry name" value="Ribokinase-like"/>
</dbReference>
<proteinExistence type="predicted"/>
<dbReference type="Gene3D" id="3.40.1190.20">
    <property type="match status" value="1"/>
</dbReference>
<evidence type="ECO:0000313" key="5">
    <source>
        <dbReference type="Proteomes" id="UP000597668"/>
    </source>
</evidence>
<reference evidence="4" key="1">
    <citation type="submission" date="2020-08" db="EMBL/GenBank/DDBJ databases">
        <authorList>
            <person name="Liu C."/>
            <person name="Sun Q."/>
        </authorList>
    </citation>
    <scope>NUCLEOTIDE SEQUENCE</scope>
    <source>
        <strain evidence="4">NSJ-65</strain>
    </source>
</reference>
<dbReference type="Proteomes" id="UP000597668">
    <property type="component" value="Unassembled WGS sequence"/>
</dbReference>
<dbReference type="EMBL" id="JACOGI010000001">
    <property type="protein sequence ID" value="MBC3514914.1"/>
    <property type="molecule type" value="Genomic_DNA"/>
</dbReference>
<accession>A0A8J6IK60</accession>
<gene>
    <name evidence="4" type="ORF">H8K20_00715</name>
</gene>
<dbReference type="RefSeq" id="WP_186487175.1">
    <property type="nucleotide sequence ID" value="NZ_JACOGI010000001.1"/>
</dbReference>
<protein>
    <submittedName>
        <fullName evidence="4">Carbohydrate kinase family protein</fullName>
    </submittedName>
</protein>
<dbReference type="InterPro" id="IPR011611">
    <property type="entry name" value="PfkB_dom"/>
</dbReference>
<name>A0A8J6IK60_9FIRM</name>
<evidence type="ECO:0000256" key="2">
    <source>
        <dbReference type="ARBA" id="ARBA00022777"/>
    </source>
</evidence>
<keyword evidence="5" id="KW-1185">Reference proteome</keyword>
<dbReference type="GO" id="GO:0016301">
    <property type="term" value="F:kinase activity"/>
    <property type="evidence" value="ECO:0007669"/>
    <property type="project" value="UniProtKB-KW"/>
</dbReference>
<dbReference type="PANTHER" id="PTHR10584">
    <property type="entry name" value="SUGAR KINASE"/>
    <property type="match status" value="1"/>
</dbReference>
<dbReference type="SUPFAM" id="SSF53613">
    <property type="entry name" value="Ribokinase-like"/>
    <property type="match status" value="1"/>
</dbReference>